<name>A0A024G7C4_9STRA</name>
<keyword evidence="1" id="KW-0472">Membrane</keyword>
<feature type="transmembrane region" description="Helical" evidence="1">
    <location>
        <begin position="185"/>
        <end position="204"/>
    </location>
</feature>
<sequence length="322" mass="35830">MWYSRLVTNAIPRVQRLRFVPNTRTRHSFSTLLIAKDKIYDIKKKPASTQIIIGYVVAALSGMALIAHFKGDKDFDPEMSRSLNYAKRAVVKDPRFFEAVGYPRKFERVESQDPNDGTSAFRVVGDDGKTAIVSFKTKADADENESNALFEVLDVELQDGTSFSALGDHEPVLYEHPTTSLGKTIALPIIFGVLIGSVSAFYLIRIIRDRPSYAHKLAMDYVNANAMARSLLGHPISSSQKEITGTITSDAIQYSVPCKGTKNEGTLLIRAYKKSNEQAVRSESTAKKETDSGWTFTRVVLKVAQSKKRKDKNVKLVDILST</sequence>
<accession>A0A024G7C4</accession>
<comment type="caution">
    <text evidence="2">The sequence shown here is derived from an EMBL/GenBank/DDBJ whole genome shotgun (WGS) entry which is preliminary data.</text>
</comment>
<keyword evidence="1" id="KW-1133">Transmembrane helix</keyword>
<evidence type="ECO:0000256" key="1">
    <source>
        <dbReference type="SAM" id="Phobius"/>
    </source>
</evidence>
<proteinExistence type="predicted"/>
<evidence type="ECO:0000313" key="2">
    <source>
        <dbReference type="EMBL" id="CCI42419.1"/>
    </source>
</evidence>
<organism evidence="2 3">
    <name type="scientific">Albugo candida</name>
    <dbReference type="NCBI Taxonomy" id="65357"/>
    <lineage>
        <taxon>Eukaryota</taxon>
        <taxon>Sar</taxon>
        <taxon>Stramenopiles</taxon>
        <taxon>Oomycota</taxon>
        <taxon>Peronosporomycetes</taxon>
        <taxon>Albuginales</taxon>
        <taxon>Albuginaceae</taxon>
        <taxon>Albugo</taxon>
    </lineage>
</organism>
<dbReference type="EMBL" id="CAIX01000033">
    <property type="protein sequence ID" value="CCI42419.1"/>
    <property type="molecule type" value="Genomic_DNA"/>
</dbReference>
<dbReference type="OrthoDB" id="116299at2759"/>
<reference evidence="2 3" key="1">
    <citation type="submission" date="2012-05" db="EMBL/GenBank/DDBJ databases">
        <title>Recombination and specialization in a pathogen metapopulation.</title>
        <authorList>
            <person name="Gardiner A."/>
            <person name="Kemen E."/>
            <person name="Schultz-Larsen T."/>
            <person name="MacLean D."/>
            <person name="Van Oosterhout C."/>
            <person name="Jones J.D.G."/>
        </authorList>
    </citation>
    <scope>NUCLEOTIDE SEQUENCE [LARGE SCALE GENOMIC DNA]</scope>
    <source>
        <strain evidence="2 3">Ac Nc2</strain>
    </source>
</reference>
<protein>
    <submittedName>
        <fullName evidence="2">Uncharacterized protein</fullName>
    </submittedName>
</protein>
<keyword evidence="1" id="KW-0812">Transmembrane</keyword>
<dbReference type="AlphaFoldDB" id="A0A024G7C4"/>
<evidence type="ECO:0000313" key="3">
    <source>
        <dbReference type="Proteomes" id="UP000053237"/>
    </source>
</evidence>
<dbReference type="Proteomes" id="UP000053237">
    <property type="component" value="Unassembled WGS sequence"/>
</dbReference>
<keyword evidence="3" id="KW-1185">Reference proteome</keyword>
<dbReference type="InParanoid" id="A0A024G7C4"/>
<gene>
    <name evidence="2" type="ORF">BN9_032030</name>
</gene>
<feature type="transmembrane region" description="Helical" evidence="1">
    <location>
        <begin position="51"/>
        <end position="69"/>
    </location>
</feature>